<reference evidence="1" key="1">
    <citation type="journal article" date="2021" name="Microb. Physiol.">
        <title>Proteogenomic Insights into the Physiology of Marine, Sulfate-Reducing, Filamentous Desulfonema limicola and Desulfonema magnum.</title>
        <authorList>
            <person name="Schnaars V."/>
            <person name="Wohlbrand L."/>
            <person name="Scheve S."/>
            <person name="Hinrichs C."/>
            <person name="Reinhardt R."/>
            <person name="Rabus R."/>
        </authorList>
    </citation>
    <scope>NUCLEOTIDE SEQUENCE</scope>
    <source>
        <strain evidence="1">4be13</strain>
    </source>
</reference>
<keyword evidence="2" id="KW-1185">Reference proteome</keyword>
<dbReference type="PROSITE" id="PS51257">
    <property type="entry name" value="PROKAR_LIPOPROTEIN"/>
    <property type="match status" value="1"/>
</dbReference>
<dbReference type="EMBL" id="CP061800">
    <property type="protein sequence ID" value="QTA87812.1"/>
    <property type="molecule type" value="Genomic_DNA"/>
</dbReference>
<accession>A0A975BM79</accession>
<dbReference type="RefSeq" id="WP_207682847.1">
    <property type="nucleotide sequence ID" value="NZ_CP061800.1"/>
</dbReference>
<organism evidence="1 2">
    <name type="scientific">Desulfonema magnum</name>
    <dbReference type="NCBI Taxonomy" id="45655"/>
    <lineage>
        <taxon>Bacteria</taxon>
        <taxon>Pseudomonadati</taxon>
        <taxon>Thermodesulfobacteriota</taxon>
        <taxon>Desulfobacteria</taxon>
        <taxon>Desulfobacterales</taxon>
        <taxon>Desulfococcaceae</taxon>
        <taxon>Desulfonema</taxon>
    </lineage>
</organism>
<dbReference type="AlphaFoldDB" id="A0A975BM79"/>
<proteinExistence type="predicted"/>
<gene>
    <name evidence="1" type="ORF">dnm_038490</name>
</gene>
<evidence type="ECO:0000313" key="1">
    <source>
        <dbReference type="EMBL" id="QTA87812.1"/>
    </source>
</evidence>
<protein>
    <recommendedName>
        <fullName evidence="3">Lipoprotein</fullName>
    </recommendedName>
</protein>
<dbReference type="Proteomes" id="UP000663722">
    <property type="component" value="Chromosome"/>
</dbReference>
<evidence type="ECO:0000313" key="2">
    <source>
        <dbReference type="Proteomes" id="UP000663722"/>
    </source>
</evidence>
<dbReference type="KEGG" id="dmm:dnm_038490"/>
<evidence type="ECO:0008006" key="3">
    <source>
        <dbReference type="Google" id="ProtNLM"/>
    </source>
</evidence>
<name>A0A975BM79_9BACT</name>
<sequence>MCSEKNRVFLATLLVCICFITGCGDKGTPSEGPAVNADARTLAENQISPEKLIGRWQRRDGPYVIEIRKTNDDGPLDVAYYNPKPINIAEAKVSQEEAAMKIFIELRDKGYPGSTYTLYYSSKRDMLGGTYFHAGIKQYFQVFFVRMKQ</sequence>